<comment type="caution">
    <text evidence="1">The sequence shown here is derived from an EMBL/GenBank/DDBJ whole genome shotgun (WGS) entry which is preliminary data.</text>
</comment>
<dbReference type="Proteomes" id="UP000683925">
    <property type="component" value="Unassembled WGS sequence"/>
</dbReference>
<proteinExistence type="predicted"/>
<evidence type="ECO:0000313" key="2">
    <source>
        <dbReference type="Proteomes" id="UP000683925"/>
    </source>
</evidence>
<protein>
    <submittedName>
        <fullName evidence="1">Uncharacterized protein</fullName>
    </submittedName>
</protein>
<reference evidence="1" key="1">
    <citation type="submission" date="2021-01" db="EMBL/GenBank/DDBJ databases">
        <authorList>
            <consortium name="Genoscope - CEA"/>
            <person name="William W."/>
        </authorList>
    </citation>
    <scope>NUCLEOTIDE SEQUENCE</scope>
</reference>
<dbReference type="OrthoDB" id="313200at2759"/>
<gene>
    <name evidence="1" type="ORF">POCTA_138.1.T1500079</name>
</gene>
<dbReference type="AlphaFoldDB" id="A0A8S1YAN2"/>
<keyword evidence="2" id="KW-1185">Reference proteome</keyword>
<name>A0A8S1YAN2_PAROT</name>
<organism evidence="1 2">
    <name type="scientific">Paramecium octaurelia</name>
    <dbReference type="NCBI Taxonomy" id="43137"/>
    <lineage>
        <taxon>Eukaryota</taxon>
        <taxon>Sar</taxon>
        <taxon>Alveolata</taxon>
        <taxon>Ciliophora</taxon>
        <taxon>Intramacronucleata</taxon>
        <taxon>Oligohymenophorea</taxon>
        <taxon>Peniculida</taxon>
        <taxon>Parameciidae</taxon>
        <taxon>Paramecium</taxon>
    </lineage>
</organism>
<accession>A0A8S1YAN2</accession>
<sequence length="155" mass="18267">MSKSSEVDMNQPQSEIFISISRQQLRTMDFDPRTPQQYQNQIPAVEKQFNNQQMTHNPNQFIASNSFNQIKNDNTKNSQQVAFKLAQVNQNPQIPALQYNQGLQSWQINQGNQKFNTQQQQSTQFQFNQNNQSKQFSQFNQFNQHSNQPAFYQQK</sequence>
<evidence type="ECO:0000313" key="1">
    <source>
        <dbReference type="EMBL" id="CAD8210268.1"/>
    </source>
</evidence>
<dbReference type="EMBL" id="CAJJDP010000152">
    <property type="protein sequence ID" value="CAD8210268.1"/>
    <property type="molecule type" value="Genomic_DNA"/>
</dbReference>
<dbReference type="OMA" id="ENDNSCQ"/>